<dbReference type="HOGENOM" id="CLU_013430_3_6_10"/>
<comment type="similarity">
    <text evidence="2">Belongs to the cation diffusion facilitator (CDF) transporter (TC 2.A.4) family.</text>
</comment>
<comment type="subcellular location">
    <subcellularLocation>
        <location evidence="1">Membrane</location>
        <topology evidence="1">Multi-pass membrane protein</topology>
    </subcellularLocation>
</comment>
<organism evidence="10 11">
    <name type="scientific">Hoylesella oralis ATCC 33269</name>
    <dbReference type="NCBI Taxonomy" id="873533"/>
    <lineage>
        <taxon>Bacteria</taxon>
        <taxon>Pseudomonadati</taxon>
        <taxon>Bacteroidota</taxon>
        <taxon>Bacteroidia</taxon>
        <taxon>Bacteroidales</taxon>
        <taxon>Prevotellaceae</taxon>
        <taxon>Hoylesella</taxon>
    </lineage>
</organism>
<accession>E7RMH2</accession>
<dbReference type="Pfam" id="PF01545">
    <property type="entry name" value="Cation_efflux"/>
    <property type="match status" value="1"/>
</dbReference>
<evidence type="ECO:0000256" key="4">
    <source>
        <dbReference type="ARBA" id="ARBA00022692"/>
    </source>
</evidence>
<evidence type="ECO:0000256" key="5">
    <source>
        <dbReference type="ARBA" id="ARBA00022989"/>
    </source>
</evidence>
<dbReference type="Gene3D" id="1.20.1510.10">
    <property type="entry name" value="Cation efflux protein transmembrane domain"/>
    <property type="match status" value="1"/>
</dbReference>
<dbReference type="SUPFAM" id="SSF160240">
    <property type="entry name" value="Cation efflux protein cytoplasmic domain-like"/>
    <property type="match status" value="1"/>
</dbReference>
<sequence>MRCKKRPEMQQPHDARNGNKMAFYFANPMNYTNFAAVNMCERMDDNLRKKRIFRVTLVGSLINIVLLLFKFTAGILGASAAMIADAVHSLSDFLTDIVVLVFVHISNKPRDKDHDYGHGKYETLATALIGVALFGVGVMICLNGLEKIYYTWQGNKLASPGWIAFLAAVISILSKEWAYRFTMGEGRRIGSQAVIANAWHHRSDALSSVGTALGIGGAILLGSDWAILDPIAAVCVSFFIVRTAYRLLGKSVGELTEKSLPDDVENEIKEIVEAEPEVSQMHHLMTRSIGNHIAIEMHIRMPGAISLYESHLHATNIECRLRERFGKGTHIGLHVEPTKVNGEYRNPFEDAAAATLNESKK</sequence>
<dbReference type="PANTHER" id="PTHR43840:SF15">
    <property type="entry name" value="MITOCHONDRIAL METAL TRANSPORTER 1-RELATED"/>
    <property type="match status" value="1"/>
</dbReference>
<proteinExistence type="inferred from homology"/>
<keyword evidence="6 7" id="KW-0472">Membrane</keyword>
<dbReference type="InterPro" id="IPR036837">
    <property type="entry name" value="Cation_efflux_CTD_sf"/>
</dbReference>
<reference evidence="10" key="1">
    <citation type="submission" date="2011-01" db="EMBL/GenBank/DDBJ databases">
        <authorList>
            <person name="Muzny D."/>
            <person name="Qin X."/>
            <person name="Buhay C."/>
            <person name="Dugan-Rocha S."/>
            <person name="Ding Y."/>
            <person name="Chen G."/>
            <person name="Hawes A."/>
            <person name="Holder M."/>
            <person name="Jhangiani S."/>
            <person name="Johnson A."/>
            <person name="Khan Z."/>
            <person name="Li Z."/>
            <person name="Liu W."/>
            <person name="Liu X."/>
            <person name="Perez L."/>
            <person name="Shen H."/>
            <person name="Wang Q."/>
            <person name="Watt J."/>
            <person name="Xi L."/>
            <person name="Xin Y."/>
            <person name="Zhou J."/>
            <person name="Deng J."/>
            <person name="Jiang H."/>
            <person name="Liu Y."/>
            <person name="Qu J."/>
            <person name="Song X.-Z."/>
            <person name="Zhang L."/>
            <person name="Villasana D."/>
            <person name="Johnson A."/>
            <person name="Liu J."/>
            <person name="Liyanage D."/>
            <person name="Lorensuhewa L."/>
            <person name="Robinson T."/>
            <person name="Song A."/>
            <person name="Song B.-B."/>
            <person name="Dinh H."/>
            <person name="Thornton R."/>
            <person name="Coyle M."/>
            <person name="Francisco L."/>
            <person name="Jackson L."/>
            <person name="Javaid M."/>
            <person name="Korchina V."/>
            <person name="Kovar C."/>
            <person name="Mata R."/>
            <person name="Mathew T."/>
            <person name="Ngo R."/>
            <person name="Nguyen L."/>
            <person name="Nguyen N."/>
            <person name="Okwuonu G."/>
            <person name="Ongeri F."/>
            <person name="Pham C."/>
            <person name="Simmons D."/>
            <person name="Wilczek-Boney K."/>
            <person name="Hale W."/>
            <person name="Jakkamsetti A."/>
            <person name="Pham P."/>
            <person name="Ruth R."/>
            <person name="San Lucas F."/>
            <person name="Warren J."/>
            <person name="Zhang J."/>
            <person name="Zhao Z."/>
            <person name="Zhou C."/>
            <person name="Zhu D."/>
            <person name="Lee S."/>
            <person name="Bess C."/>
            <person name="Blankenburg K."/>
            <person name="Forbes L."/>
            <person name="Fu Q."/>
            <person name="Gubbala S."/>
            <person name="Hirani K."/>
            <person name="Jayaseelan J.C."/>
            <person name="Lara F."/>
            <person name="Munidasa M."/>
            <person name="Palculict T."/>
            <person name="Patil S."/>
            <person name="Pu L.-L."/>
            <person name="Saada N."/>
            <person name="Tang L."/>
            <person name="Weissenberger G."/>
            <person name="Zhu Y."/>
            <person name="Hemphill L."/>
            <person name="Shang Y."/>
            <person name="Youmans B."/>
            <person name="Ayvaz T."/>
            <person name="Ross M."/>
            <person name="Santibanez J."/>
            <person name="Aqrawi P."/>
            <person name="Gross S."/>
            <person name="Joshi V."/>
            <person name="Fowler G."/>
            <person name="Nazareth L."/>
            <person name="Reid J."/>
            <person name="Worley K."/>
            <person name="Petrosino J."/>
            <person name="Highlander S."/>
            <person name="Gibbs R."/>
        </authorList>
    </citation>
    <scope>NUCLEOTIDE SEQUENCE [LARGE SCALE GENOMIC DNA]</scope>
    <source>
        <strain evidence="10">ATCC 33269</strain>
    </source>
</reference>
<evidence type="ECO:0000313" key="11">
    <source>
        <dbReference type="Proteomes" id="UP000005580"/>
    </source>
</evidence>
<feature type="domain" description="Cation efflux protein transmembrane" evidence="8">
    <location>
        <begin position="57"/>
        <end position="255"/>
    </location>
</feature>
<dbReference type="FunFam" id="1.20.1510.10:FF:000006">
    <property type="entry name" value="Divalent cation efflux transporter"/>
    <property type="match status" value="1"/>
</dbReference>
<dbReference type="AlphaFoldDB" id="E7RMH2"/>
<dbReference type="InterPro" id="IPR002524">
    <property type="entry name" value="Cation_efflux"/>
</dbReference>
<protein>
    <submittedName>
        <fullName evidence="10">Cation diffusion facilitator family transporter</fullName>
    </submittedName>
</protein>
<evidence type="ECO:0000259" key="9">
    <source>
        <dbReference type="Pfam" id="PF16916"/>
    </source>
</evidence>
<keyword evidence="4 7" id="KW-0812">Transmembrane</keyword>
<feature type="transmembrane region" description="Helical" evidence="7">
    <location>
        <begin position="124"/>
        <end position="145"/>
    </location>
</feature>
<comment type="caution">
    <text evidence="10">The sequence shown here is derived from an EMBL/GenBank/DDBJ whole genome shotgun (WGS) entry which is preliminary data.</text>
</comment>
<dbReference type="Gene3D" id="3.30.70.1350">
    <property type="entry name" value="Cation efflux protein, cytoplasmic domain"/>
    <property type="match status" value="1"/>
</dbReference>
<dbReference type="SUPFAM" id="SSF161111">
    <property type="entry name" value="Cation efflux protein transmembrane domain-like"/>
    <property type="match status" value="1"/>
</dbReference>
<dbReference type="GO" id="GO:0016020">
    <property type="term" value="C:membrane"/>
    <property type="evidence" value="ECO:0007669"/>
    <property type="project" value="UniProtKB-SubCell"/>
</dbReference>
<evidence type="ECO:0000256" key="2">
    <source>
        <dbReference type="ARBA" id="ARBA00008114"/>
    </source>
</evidence>
<gene>
    <name evidence="10" type="ORF">HMPREF0663_10322</name>
</gene>
<dbReference type="EMBL" id="AEPE02000002">
    <property type="protein sequence ID" value="EFZ37953.1"/>
    <property type="molecule type" value="Genomic_DNA"/>
</dbReference>
<dbReference type="NCBIfam" id="TIGR01297">
    <property type="entry name" value="CDF"/>
    <property type="match status" value="1"/>
</dbReference>
<dbReference type="eggNOG" id="COG0053">
    <property type="taxonomic scope" value="Bacteria"/>
</dbReference>
<keyword evidence="5 7" id="KW-1133">Transmembrane helix</keyword>
<evidence type="ECO:0000256" key="3">
    <source>
        <dbReference type="ARBA" id="ARBA00022448"/>
    </source>
</evidence>
<keyword evidence="11" id="KW-1185">Reference proteome</keyword>
<dbReference type="InterPro" id="IPR027469">
    <property type="entry name" value="Cation_efflux_TMD_sf"/>
</dbReference>
<dbReference type="GO" id="GO:0008324">
    <property type="term" value="F:monoatomic cation transmembrane transporter activity"/>
    <property type="evidence" value="ECO:0007669"/>
    <property type="project" value="InterPro"/>
</dbReference>
<dbReference type="Proteomes" id="UP000005580">
    <property type="component" value="Unassembled WGS sequence"/>
</dbReference>
<feature type="domain" description="Cation efflux protein cytoplasmic" evidence="9">
    <location>
        <begin position="260"/>
        <end position="337"/>
    </location>
</feature>
<evidence type="ECO:0000256" key="1">
    <source>
        <dbReference type="ARBA" id="ARBA00004141"/>
    </source>
</evidence>
<evidence type="ECO:0000259" key="8">
    <source>
        <dbReference type="Pfam" id="PF01545"/>
    </source>
</evidence>
<dbReference type="InterPro" id="IPR058533">
    <property type="entry name" value="Cation_efflux_TM"/>
</dbReference>
<dbReference type="Pfam" id="PF16916">
    <property type="entry name" value="ZT_dimer"/>
    <property type="match status" value="1"/>
</dbReference>
<evidence type="ECO:0000256" key="6">
    <source>
        <dbReference type="ARBA" id="ARBA00023136"/>
    </source>
</evidence>
<dbReference type="InterPro" id="IPR027470">
    <property type="entry name" value="Cation_efflux_CTD"/>
</dbReference>
<dbReference type="STRING" id="28134.SAMN05444288_0536"/>
<name>E7RMH2_9BACT</name>
<feature type="transmembrane region" description="Helical" evidence="7">
    <location>
        <begin position="157"/>
        <end position="178"/>
    </location>
</feature>
<evidence type="ECO:0000256" key="7">
    <source>
        <dbReference type="SAM" id="Phobius"/>
    </source>
</evidence>
<dbReference type="InterPro" id="IPR050291">
    <property type="entry name" value="CDF_Transporter"/>
</dbReference>
<dbReference type="PANTHER" id="PTHR43840">
    <property type="entry name" value="MITOCHONDRIAL METAL TRANSPORTER 1-RELATED"/>
    <property type="match status" value="1"/>
</dbReference>
<evidence type="ECO:0000313" key="10">
    <source>
        <dbReference type="EMBL" id="EFZ37953.1"/>
    </source>
</evidence>
<keyword evidence="3" id="KW-0813">Transport</keyword>